<dbReference type="GO" id="GO:0005829">
    <property type="term" value="C:cytosol"/>
    <property type="evidence" value="ECO:0007669"/>
    <property type="project" value="TreeGrafter"/>
</dbReference>
<dbReference type="Pfam" id="PF03466">
    <property type="entry name" value="LysR_substrate"/>
    <property type="match status" value="1"/>
</dbReference>
<evidence type="ECO:0000259" key="5">
    <source>
        <dbReference type="PROSITE" id="PS50931"/>
    </source>
</evidence>
<dbReference type="EMBL" id="BMKN01000005">
    <property type="protein sequence ID" value="GGE63207.1"/>
    <property type="molecule type" value="Genomic_DNA"/>
</dbReference>
<keyword evidence="4" id="KW-0804">Transcription</keyword>
<dbReference type="InterPro" id="IPR000847">
    <property type="entry name" value="LysR_HTH_N"/>
</dbReference>
<dbReference type="FunFam" id="1.10.10.10:FF:000001">
    <property type="entry name" value="LysR family transcriptional regulator"/>
    <property type="match status" value="1"/>
</dbReference>
<dbReference type="PANTHER" id="PTHR30419:SF8">
    <property type="entry name" value="NITROGEN ASSIMILATION TRANSCRIPTIONAL ACTIVATOR-RELATED"/>
    <property type="match status" value="1"/>
</dbReference>
<dbReference type="InterPro" id="IPR036390">
    <property type="entry name" value="WH_DNA-bd_sf"/>
</dbReference>
<dbReference type="SUPFAM" id="SSF46785">
    <property type="entry name" value="Winged helix' DNA-binding domain"/>
    <property type="match status" value="1"/>
</dbReference>
<dbReference type="OrthoDB" id="9815174at2"/>
<feature type="domain" description="HTH lysR-type" evidence="5">
    <location>
        <begin position="5"/>
        <end position="62"/>
    </location>
</feature>
<comment type="caution">
    <text evidence="6">The sequence shown here is derived from an EMBL/GenBank/DDBJ whole genome shotgun (WGS) entry which is preliminary data.</text>
</comment>
<keyword evidence="3" id="KW-0238">DNA-binding</keyword>
<dbReference type="PANTHER" id="PTHR30419">
    <property type="entry name" value="HTH-TYPE TRANSCRIPTIONAL REGULATOR YBHD"/>
    <property type="match status" value="1"/>
</dbReference>
<keyword evidence="7" id="KW-1185">Reference proteome</keyword>
<gene>
    <name evidence="6" type="ORF">GCM10011517_33620</name>
</gene>
<dbReference type="InterPro" id="IPR005119">
    <property type="entry name" value="LysR_subst-bd"/>
</dbReference>
<evidence type="ECO:0000256" key="4">
    <source>
        <dbReference type="ARBA" id="ARBA00023163"/>
    </source>
</evidence>
<dbReference type="GO" id="GO:0003677">
    <property type="term" value="F:DNA binding"/>
    <property type="evidence" value="ECO:0007669"/>
    <property type="project" value="UniProtKB-KW"/>
</dbReference>
<evidence type="ECO:0000256" key="2">
    <source>
        <dbReference type="ARBA" id="ARBA00023015"/>
    </source>
</evidence>
<dbReference type="RefSeq" id="WP_095593903.1">
    <property type="nucleotide sequence ID" value="NZ_BMKN01000005.1"/>
</dbReference>
<accession>A0A917ANW4</accession>
<protein>
    <submittedName>
        <fullName evidence="6">LysR family transcriptional regulator</fullName>
    </submittedName>
</protein>
<keyword evidence="2" id="KW-0805">Transcription regulation</keyword>
<dbReference type="Gene3D" id="1.10.10.10">
    <property type="entry name" value="Winged helix-like DNA-binding domain superfamily/Winged helix DNA-binding domain"/>
    <property type="match status" value="1"/>
</dbReference>
<dbReference type="InterPro" id="IPR036388">
    <property type="entry name" value="WH-like_DNA-bd_sf"/>
</dbReference>
<evidence type="ECO:0000313" key="7">
    <source>
        <dbReference type="Proteomes" id="UP000606730"/>
    </source>
</evidence>
<dbReference type="AlphaFoldDB" id="A0A917ANW4"/>
<name>A0A917ANW4_9RHOB</name>
<proteinExistence type="inferred from homology"/>
<dbReference type="PROSITE" id="PS50931">
    <property type="entry name" value="HTH_LYSR"/>
    <property type="match status" value="1"/>
</dbReference>
<organism evidence="6 7">
    <name type="scientific">Actibacterium pelagium</name>
    <dbReference type="NCBI Taxonomy" id="2029103"/>
    <lineage>
        <taxon>Bacteria</taxon>
        <taxon>Pseudomonadati</taxon>
        <taxon>Pseudomonadota</taxon>
        <taxon>Alphaproteobacteria</taxon>
        <taxon>Rhodobacterales</taxon>
        <taxon>Roseobacteraceae</taxon>
        <taxon>Actibacterium</taxon>
    </lineage>
</organism>
<comment type="similarity">
    <text evidence="1">Belongs to the LysR transcriptional regulatory family.</text>
</comment>
<dbReference type="GO" id="GO:0003700">
    <property type="term" value="F:DNA-binding transcription factor activity"/>
    <property type="evidence" value="ECO:0007669"/>
    <property type="project" value="InterPro"/>
</dbReference>
<dbReference type="PRINTS" id="PR00039">
    <property type="entry name" value="HTHLYSR"/>
</dbReference>
<evidence type="ECO:0000313" key="6">
    <source>
        <dbReference type="EMBL" id="GGE63207.1"/>
    </source>
</evidence>
<dbReference type="Proteomes" id="UP000606730">
    <property type="component" value="Unassembled WGS sequence"/>
</dbReference>
<dbReference type="Pfam" id="PF00126">
    <property type="entry name" value="HTH_1"/>
    <property type="match status" value="1"/>
</dbReference>
<dbReference type="InterPro" id="IPR050950">
    <property type="entry name" value="HTH-type_LysR_regulators"/>
</dbReference>
<evidence type="ECO:0000256" key="1">
    <source>
        <dbReference type="ARBA" id="ARBA00009437"/>
    </source>
</evidence>
<dbReference type="SUPFAM" id="SSF53850">
    <property type="entry name" value="Periplasmic binding protein-like II"/>
    <property type="match status" value="1"/>
</dbReference>
<dbReference type="CDD" id="cd08440">
    <property type="entry name" value="PBP2_LTTR_like_4"/>
    <property type="match status" value="1"/>
</dbReference>
<evidence type="ECO:0000256" key="3">
    <source>
        <dbReference type="ARBA" id="ARBA00023125"/>
    </source>
</evidence>
<reference evidence="6" key="1">
    <citation type="journal article" date="2014" name="Int. J. Syst. Evol. Microbiol.">
        <title>Complete genome sequence of Corynebacterium casei LMG S-19264T (=DSM 44701T), isolated from a smear-ripened cheese.</title>
        <authorList>
            <consortium name="US DOE Joint Genome Institute (JGI-PGF)"/>
            <person name="Walter F."/>
            <person name="Albersmeier A."/>
            <person name="Kalinowski J."/>
            <person name="Ruckert C."/>
        </authorList>
    </citation>
    <scope>NUCLEOTIDE SEQUENCE</scope>
    <source>
        <strain evidence="6">CGMCC 1.16012</strain>
    </source>
</reference>
<reference evidence="6" key="2">
    <citation type="submission" date="2020-09" db="EMBL/GenBank/DDBJ databases">
        <authorList>
            <person name="Sun Q."/>
            <person name="Zhou Y."/>
        </authorList>
    </citation>
    <scope>NUCLEOTIDE SEQUENCE</scope>
    <source>
        <strain evidence="6">CGMCC 1.16012</strain>
    </source>
</reference>
<dbReference type="Gene3D" id="3.40.190.290">
    <property type="match status" value="1"/>
</dbReference>
<sequence length="298" mass="33362">MPTRIDYIGLEAFISIAQLGNFARAADHLNLSQTALSHRIRKLETEIGMRLLLRTTREVSLTEAGQELLPIARRSFESLSSAYDAVQLKGKEQRLKLAFACLPTVAHFYLPPLLDAFAKAHPKIEVRMQDQPAGRITELVMAGEVEFGVTLTAVQPWDLEFSPIRREPYNLLVGPNHKLAKRKSITRNDLIGERFVRINTQSTNRHMVDDFLGPVADQIDWKFEVQNATMAMDLVRQGAAVTVLPSLTAQMAEGNLVGLPFSDVEMYRTLGINTRRGAPLSEAAQTLRDMIVARLKQD</sequence>